<accession>A0A160TG55</accession>
<name>A0A160TG55_9ZZZZ</name>
<gene>
    <name evidence="1" type="ORF">MGWOODY_Smn3636</name>
</gene>
<dbReference type="EMBL" id="CZQE01000009">
    <property type="protein sequence ID" value="CUS43123.1"/>
    <property type="molecule type" value="Genomic_DNA"/>
</dbReference>
<reference evidence="1" key="1">
    <citation type="submission" date="2015-10" db="EMBL/GenBank/DDBJ databases">
        <authorList>
            <person name="Gilbert D.G."/>
        </authorList>
    </citation>
    <scope>NUCLEOTIDE SEQUENCE</scope>
</reference>
<protein>
    <submittedName>
        <fullName evidence="1">Hypothetical cytosolic protein</fullName>
    </submittedName>
</protein>
<sequence length="232" mass="25091">MCSRYAVKAVAIALNDGGITMPGEVTTSRRRFGAAMLLSTMCAPSSAYADTSTIGRTWPIAEPDALSEIEGRAGSVPDMRKAFGPRQIWSAMKAAVLGRSPADRIRSIVPFYTLDGEIRLPDGRLLYAKGYTFNPLAYVSLPQRLIVVHPRDLNWAIRTAAPTDFILLAAGSAGDADPIGASERLGRPIFLLEERVKARLRLSVAPVIVAQQGQKLLLTEVDADRIAKGSRK</sequence>
<evidence type="ECO:0000313" key="1">
    <source>
        <dbReference type="EMBL" id="CUS43123.1"/>
    </source>
</evidence>
<organism evidence="1">
    <name type="scientific">hydrothermal vent metagenome</name>
    <dbReference type="NCBI Taxonomy" id="652676"/>
    <lineage>
        <taxon>unclassified sequences</taxon>
        <taxon>metagenomes</taxon>
        <taxon>ecological metagenomes</taxon>
    </lineage>
</organism>
<proteinExistence type="predicted"/>
<dbReference type="AlphaFoldDB" id="A0A160TG55"/>